<evidence type="ECO:0000259" key="19">
    <source>
        <dbReference type="Pfam" id="PF07479"/>
    </source>
</evidence>
<feature type="binding site" evidence="15">
    <location>
        <position position="106"/>
    </location>
    <ligand>
        <name>substrate</name>
    </ligand>
</feature>
<evidence type="ECO:0000256" key="2">
    <source>
        <dbReference type="ARBA" id="ARBA00022516"/>
    </source>
</evidence>
<evidence type="ECO:0000256" key="8">
    <source>
        <dbReference type="ARBA" id="ARBA00023264"/>
    </source>
</evidence>
<feature type="binding site" evidence="16">
    <location>
        <position position="141"/>
    </location>
    <ligand>
        <name>NAD(+)</name>
        <dbReference type="ChEBI" id="CHEBI:57540"/>
    </ligand>
</feature>
<dbReference type="HAMAP" id="MF_00394">
    <property type="entry name" value="NAD_Glyc3P_dehydrog"/>
    <property type="match status" value="1"/>
</dbReference>
<proteinExistence type="inferred from homology"/>
<dbReference type="SUPFAM" id="SSF48179">
    <property type="entry name" value="6-phosphogluconate dehydrogenase C-terminal domain-like"/>
    <property type="match status" value="1"/>
</dbReference>
<feature type="binding site" evidence="13">
    <location>
        <position position="191"/>
    </location>
    <ligand>
        <name>sn-glycerol 3-phosphate</name>
        <dbReference type="ChEBI" id="CHEBI:57597"/>
    </ligand>
</feature>
<dbReference type="InterPro" id="IPR013328">
    <property type="entry name" value="6PGD_dom2"/>
</dbReference>
<feature type="active site" description="Proton acceptor" evidence="13 14">
    <location>
        <position position="191"/>
    </location>
</feature>
<evidence type="ECO:0000256" key="16">
    <source>
        <dbReference type="PIRSR" id="PIRSR000114-3"/>
    </source>
</evidence>
<reference evidence="20 21" key="1">
    <citation type="submission" date="2017-02" db="EMBL/GenBank/DDBJ databases">
        <authorList>
            <person name="Peterson S.W."/>
        </authorList>
    </citation>
    <scope>NUCLEOTIDE SEQUENCE [LARGE SCALE GENOMIC DNA]</scope>
    <source>
        <strain evidence="20 21">ATCC 700028</strain>
    </source>
</reference>
<evidence type="ECO:0000313" key="21">
    <source>
        <dbReference type="Proteomes" id="UP000191153"/>
    </source>
</evidence>
<comment type="catalytic activity">
    <reaction evidence="13">
        <text>sn-glycerol 3-phosphate + NAD(+) = dihydroxyacetone phosphate + NADH + H(+)</text>
        <dbReference type="Rhea" id="RHEA:11092"/>
        <dbReference type="ChEBI" id="CHEBI:15378"/>
        <dbReference type="ChEBI" id="CHEBI:57540"/>
        <dbReference type="ChEBI" id="CHEBI:57597"/>
        <dbReference type="ChEBI" id="CHEBI:57642"/>
        <dbReference type="ChEBI" id="CHEBI:57945"/>
        <dbReference type="EC" id="1.1.1.94"/>
    </reaction>
</comment>
<keyword evidence="7 13" id="KW-0594">Phospholipid biosynthesis</keyword>
<dbReference type="Gene3D" id="1.10.1040.10">
    <property type="entry name" value="N-(1-d-carboxylethyl)-l-norvaline Dehydrogenase, domain 2"/>
    <property type="match status" value="1"/>
</dbReference>
<evidence type="ECO:0000256" key="13">
    <source>
        <dbReference type="HAMAP-Rule" id="MF_00394"/>
    </source>
</evidence>
<keyword evidence="3 13" id="KW-0521">NADP</keyword>
<dbReference type="PANTHER" id="PTHR11728:SF1">
    <property type="entry name" value="GLYCEROL-3-PHOSPHATE DEHYDROGENASE [NAD(+)] 2, CHLOROPLASTIC"/>
    <property type="match status" value="1"/>
</dbReference>
<keyword evidence="2 13" id="KW-0444">Lipid biosynthesis</keyword>
<dbReference type="GO" id="GO:0006650">
    <property type="term" value="P:glycerophospholipid metabolic process"/>
    <property type="evidence" value="ECO:0007669"/>
    <property type="project" value="UniProtKB-UniRule"/>
</dbReference>
<dbReference type="EC" id="1.1.1.94" evidence="10 13"/>
<feature type="domain" description="Glycerol-3-phosphate dehydrogenase NAD-dependent C-terminal" evidence="19">
    <location>
        <begin position="180"/>
        <end position="321"/>
    </location>
</feature>
<comment type="function">
    <text evidence="13">Catalyzes the reduction of the glycolytic intermediate dihydroxyacetone phosphate (DHAP) to sn-glycerol 3-phosphate (G3P), the key precursor for phospholipid synthesis.</text>
</comment>
<evidence type="ECO:0000256" key="4">
    <source>
        <dbReference type="ARBA" id="ARBA00023002"/>
    </source>
</evidence>
<organism evidence="20 21">
    <name type="scientific">Cetobacterium ceti</name>
    <dbReference type="NCBI Taxonomy" id="180163"/>
    <lineage>
        <taxon>Bacteria</taxon>
        <taxon>Fusobacteriati</taxon>
        <taxon>Fusobacteriota</taxon>
        <taxon>Fusobacteriia</taxon>
        <taxon>Fusobacteriales</taxon>
        <taxon>Fusobacteriaceae</taxon>
        <taxon>Cetobacterium</taxon>
    </lineage>
</organism>
<comment type="subcellular location">
    <subcellularLocation>
        <location evidence="13">Cytoplasm</location>
    </subcellularLocation>
</comment>
<dbReference type="FunFam" id="3.40.50.720:FF:000019">
    <property type="entry name" value="Glycerol-3-phosphate dehydrogenase [NAD(P)+]"/>
    <property type="match status" value="1"/>
</dbReference>
<dbReference type="GO" id="GO:0141153">
    <property type="term" value="F:glycerol-3-phosphate dehydrogenase (NADP+) activity"/>
    <property type="evidence" value="ECO:0007669"/>
    <property type="project" value="RHEA"/>
</dbReference>
<sequence>MERVVIVGAGSWGTALGLLLAHKGHEVTMWEHNPLRAEELQRDRENKKLLPGVKFPKNLNVTSKSEDLFENINYVIFSVPSQVLRGVISKFSSQIRENTILVNTAKGIEVSTGLTLSEVMKEEILGKYHKNIIVLSGPTHAEEVAQNLPTTIVAAGELENAKKIQNLFNTKDFRVYVNEDIAGVELGGAVKNCLAIGAGIADGMGFGDNAKAALITRGIAEMIRFGKALGAKEVTFSGLAGIGDLIVTCASKHSRNRYVGEKLGQGETIEEILSKMVMVAEGVPTVKAVHNKAKELKISMPIVEAIYRIIYEGADSKEMVEGLMTRELKEEFY</sequence>
<dbReference type="UniPathway" id="UPA00940"/>
<feature type="binding site" evidence="13">
    <location>
        <position position="281"/>
    </location>
    <ligand>
        <name>NADPH</name>
        <dbReference type="ChEBI" id="CHEBI:57783"/>
    </ligand>
</feature>
<evidence type="ECO:0000256" key="7">
    <source>
        <dbReference type="ARBA" id="ARBA00023209"/>
    </source>
</evidence>
<feature type="binding site" evidence="13">
    <location>
        <position position="256"/>
    </location>
    <ligand>
        <name>sn-glycerol 3-phosphate</name>
        <dbReference type="ChEBI" id="CHEBI:57597"/>
    </ligand>
</feature>
<evidence type="ECO:0000256" key="15">
    <source>
        <dbReference type="PIRSR" id="PIRSR000114-2"/>
    </source>
</evidence>
<comment type="caution">
    <text evidence="13">Lacks conserved residue(s) required for the propagation of feature annotation.</text>
</comment>
<name>A0A1T4JZG4_9FUSO</name>
<keyword evidence="5 13" id="KW-0520">NAD</keyword>
<evidence type="ECO:0000256" key="11">
    <source>
        <dbReference type="ARBA" id="ARBA00069372"/>
    </source>
</evidence>
<feature type="binding site" evidence="13">
    <location>
        <position position="255"/>
    </location>
    <ligand>
        <name>NADPH</name>
        <dbReference type="ChEBI" id="CHEBI:57783"/>
    </ligand>
</feature>
<accession>A0A1T4JZG4</accession>
<feature type="binding site" evidence="13">
    <location>
        <position position="11"/>
    </location>
    <ligand>
        <name>NADPH</name>
        <dbReference type="ChEBI" id="CHEBI:57783"/>
    </ligand>
</feature>
<dbReference type="Proteomes" id="UP000191153">
    <property type="component" value="Unassembled WGS sequence"/>
</dbReference>
<feature type="binding site" evidence="13">
    <location>
        <position position="141"/>
    </location>
    <ligand>
        <name>NADPH</name>
        <dbReference type="ChEBI" id="CHEBI:57783"/>
    </ligand>
</feature>
<dbReference type="Gene3D" id="3.40.50.720">
    <property type="entry name" value="NAD(P)-binding Rossmann-like Domain"/>
    <property type="match status" value="1"/>
</dbReference>
<evidence type="ECO:0000256" key="9">
    <source>
        <dbReference type="ARBA" id="ARBA00052716"/>
    </source>
</evidence>
<dbReference type="GO" id="GO:0005975">
    <property type="term" value="P:carbohydrate metabolic process"/>
    <property type="evidence" value="ECO:0007669"/>
    <property type="project" value="InterPro"/>
</dbReference>
<dbReference type="NCBIfam" id="NF000941">
    <property type="entry name" value="PRK00094.1-3"/>
    <property type="match status" value="1"/>
</dbReference>
<evidence type="ECO:0000256" key="17">
    <source>
        <dbReference type="RuleBase" id="RU000437"/>
    </source>
</evidence>
<dbReference type="GO" id="GO:0046168">
    <property type="term" value="P:glycerol-3-phosphate catabolic process"/>
    <property type="evidence" value="ECO:0007669"/>
    <property type="project" value="InterPro"/>
</dbReference>
<keyword evidence="13" id="KW-0547">Nucleotide-binding</keyword>
<dbReference type="Pfam" id="PF07479">
    <property type="entry name" value="NAD_Gly3P_dh_C"/>
    <property type="match status" value="1"/>
</dbReference>
<evidence type="ECO:0000256" key="3">
    <source>
        <dbReference type="ARBA" id="ARBA00022857"/>
    </source>
</evidence>
<feature type="binding site" evidence="13">
    <location>
        <position position="255"/>
    </location>
    <ligand>
        <name>sn-glycerol 3-phosphate</name>
        <dbReference type="ChEBI" id="CHEBI:57597"/>
    </ligand>
</feature>
<feature type="binding site" evidence="13">
    <location>
        <position position="244"/>
    </location>
    <ligand>
        <name>sn-glycerol 3-phosphate</name>
        <dbReference type="ChEBI" id="CHEBI:57597"/>
    </ligand>
</feature>
<feature type="binding site" evidence="13">
    <location>
        <position position="32"/>
    </location>
    <ligand>
        <name>NADPH</name>
        <dbReference type="ChEBI" id="CHEBI:57783"/>
    </ligand>
</feature>
<dbReference type="OrthoDB" id="9812273at2"/>
<feature type="binding site" evidence="13">
    <location>
        <position position="12"/>
    </location>
    <ligand>
        <name>NADPH</name>
        <dbReference type="ChEBI" id="CHEBI:57783"/>
    </ligand>
</feature>
<dbReference type="PIRSF" id="PIRSF000114">
    <property type="entry name" value="Glycerol-3-P_dh"/>
    <property type="match status" value="1"/>
</dbReference>
<evidence type="ECO:0000256" key="1">
    <source>
        <dbReference type="ARBA" id="ARBA00011009"/>
    </source>
</evidence>
<feature type="binding site" evidence="13">
    <location>
        <position position="279"/>
    </location>
    <ligand>
        <name>NADPH</name>
        <dbReference type="ChEBI" id="CHEBI:57783"/>
    </ligand>
</feature>
<dbReference type="EMBL" id="FUWX01000004">
    <property type="protein sequence ID" value="SJZ35642.1"/>
    <property type="molecule type" value="Genomic_DNA"/>
</dbReference>
<feature type="binding site" evidence="13">
    <location>
        <position position="106"/>
    </location>
    <ligand>
        <name>NADPH</name>
        <dbReference type="ChEBI" id="CHEBI:57783"/>
    </ligand>
</feature>
<dbReference type="GO" id="GO:0046167">
    <property type="term" value="P:glycerol-3-phosphate biosynthetic process"/>
    <property type="evidence" value="ECO:0007669"/>
    <property type="project" value="UniProtKB-UniRule"/>
</dbReference>
<feature type="binding site" evidence="15">
    <location>
        <begin position="255"/>
        <end position="256"/>
    </location>
    <ligand>
        <name>substrate</name>
    </ligand>
</feature>
<feature type="binding site" evidence="13">
    <location>
        <position position="139"/>
    </location>
    <ligand>
        <name>sn-glycerol 3-phosphate</name>
        <dbReference type="ChEBI" id="CHEBI:57597"/>
    </ligand>
</feature>
<dbReference type="PRINTS" id="PR00077">
    <property type="entry name" value="GPDHDRGNASE"/>
</dbReference>
<dbReference type="GO" id="GO:0005829">
    <property type="term" value="C:cytosol"/>
    <property type="evidence" value="ECO:0007669"/>
    <property type="project" value="TreeGrafter"/>
</dbReference>
<dbReference type="FunFam" id="1.10.1040.10:FF:000001">
    <property type="entry name" value="Glycerol-3-phosphate dehydrogenase [NAD(P)+]"/>
    <property type="match status" value="1"/>
</dbReference>
<keyword evidence="8 13" id="KW-1208">Phospholipid metabolism</keyword>
<comment type="catalytic activity">
    <reaction evidence="9">
        <text>sn-glycerol 3-phosphate + NADP(+) = dihydroxyacetone phosphate + NADPH + H(+)</text>
        <dbReference type="Rhea" id="RHEA:11096"/>
        <dbReference type="ChEBI" id="CHEBI:15378"/>
        <dbReference type="ChEBI" id="CHEBI:57597"/>
        <dbReference type="ChEBI" id="CHEBI:57642"/>
        <dbReference type="ChEBI" id="CHEBI:57783"/>
        <dbReference type="ChEBI" id="CHEBI:58349"/>
        <dbReference type="EC" id="1.1.1.94"/>
    </reaction>
    <physiologicalReaction direction="right-to-left" evidence="9">
        <dbReference type="Rhea" id="RHEA:11098"/>
    </physiologicalReaction>
</comment>
<keyword evidence="6 13" id="KW-0443">Lipid metabolism</keyword>
<gene>
    <name evidence="13" type="primary">gpsA</name>
    <name evidence="20" type="ORF">SAMN02745174_00209</name>
</gene>
<keyword evidence="4 13" id="KW-0560">Oxidoreductase</keyword>
<feature type="binding site" evidence="16">
    <location>
        <begin position="8"/>
        <end position="13"/>
    </location>
    <ligand>
        <name>NAD(+)</name>
        <dbReference type="ChEBI" id="CHEBI:57540"/>
    </ligand>
</feature>
<dbReference type="PANTHER" id="PTHR11728">
    <property type="entry name" value="GLYCEROL-3-PHOSPHATE DEHYDROGENASE"/>
    <property type="match status" value="1"/>
</dbReference>
<comment type="pathway">
    <text evidence="13">Membrane lipid metabolism; glycerophospholipid metabolism.</text>
</comment>
<evidence type="ECO:0000256" key="10">
    <source>
        <dbReference type="ARBA" id="ARBA00066687"/>
    </source>
</evidence>
<dbReference type="InterPro" id="IPR008927">
    <property type="entry name" value="6-PGluconate_DH-like_C_sf"/>
</dbReference>
<protein>
    <recommendedName>
        <fullName evidence="11 13">Glycerol-3-phosphate dehydrogenase [NAD(P)+]</fullName>
        <ecNumber evidence="10 13">1.1.1.94</ecNumber>
    </recommendedName>
    <alternativeName>
        <fullName evidence="13">NAD(P)(+)-dependent glycerol-3-phosphate dehydrogenase</fullName>
    </alternativeName>
    <alternativeName>
        <fullName evidence="12 13">NAD(P)H-dependent dihydroxyacetone-phosphate reductase</fullName>
    </alternativeName>
</protein>
<dbReference type="GO" id="GO:0051287">
    <property type="term" value="F:NAD binding"/>
    <property type="evidence" value="ECO:0007669"/>
    <property type="project" value="InterPro"/>
</dbReference>
<dbReference type="NCBIfam" id="NF000940">
    <property type="entry name" value="PRK00094.1-2"/>
    <property type="match status" value="1"/>
</dbReference>
<evidence type="ECO:0000313" key="20">
    <source>
        <dbReference type="EMBL" id="SJZ35642.1"/>
    </source>
</evidence>
<evidence type="ECO:0000259" key="18">
    <source>
        <dbReference type="Pfam" id="PF01210"/>
    </source>
</evidence>
<feature type="binding site" evidence="16">
    <location>
        <position position="255"/>
    </location>
    <ligand>
        <name>NAD(+)</name>
        <dbReference type="ChEBI" id="CHEBI:57540"/>
    </ligand>
</feature>
<dbReference type="NCBIfam" id="NF000942">
    <property type="entry name" value="PRK00094.1-4"/>
    <property type="match status" value="1"/>
</dbReference>
<feature type="domain" description="Glycerol-3-phosphate dehydrogenase NAD-dependent N-terminal" evidence="18">
    <location>
        <begin position="4"/>
        <end position="158"/>
    </location>
</feature>
<dbReference type="InterPro" id="IPR006168">
    <property type="entry name" value="G3P_DH_NAD-dep"/>
</dbReference>
<keyword evidence="21" id="KW-1185">Reference proteome</keyword>
<dbReference type="GO" id="GO:0141152">
    <property type="term" value="F:glycerol-3-phosphate dehydrogenase (NAD+) activity"/>
    <property type="evidence" value="ECO:0007669"/>
    <property type="project" value="RHEA"/>
</dbReference>
<dbReference type="SUPFAM" id="SSF51735">
    <property type="entry name" value="NAD(P)-binding Rossmann-fold domains"/>
    <property type="match status" value="1"/>
</dbReference>
<evidence type="ECO:0000256" key="12">
    <source>
        <dbReference type="ARBA" id="ARBA00080511"/>
    </source>
</evidence>
<feature type="binding site" evidence="13">
    <location>
        <position position="106"/>
    </location>
    <ligand>
        <name>sn-glycerol 3-phosphate</name>
        <dbReference type="ChEBI" id="CHEBI:57597"/>
    </ligand>
</feature>
<dbReference type="InterPro" id="IPR036291">
    <property type="entry name" value="NAD(P)-bd_dom_sf"/>
</dbReference>
<dbReference type="InterPro" id="IPR006109">
    <property type="entry name" value="G3P_DH_NAD-dep_C"/>
</dbReference>
<dbReference type="STRING" id="180163.SAMN02745174_00209"/>
<dbReference type="AlphaFoldDB" id="A0A1T4JZG4"/>
<evidence type="ECO:0000256" key="5">
    <source>
        <dbReference type="ARBA" id="ARBA00023027"/>
    </source>
</evidence>
<feature type="binding site" evidence="13">
    <location>
        <position position="254"/>
    </location>
    <ligand>
        <name>sn-glycerol 3-phosphate</name>
        <dbReference type="ChEBI" id="CHEBI:57597"/>
    </ligand>
</feature>
<comment type="similarity">
    <text evidence="1 13 17">Belongs to the NAD-dependent glycerol-3-phosphate dehydrogenase family.</text>
</comment>
<evidence type="ECO:0000256" key="6">
    <source>
        <dbReference type="ARBA" id="ARBA00023098"/>
    </source>
</evidence>
<keyword evidence="13" id="KW-0963">Cytoplasm</keyword>
<dbReference type="InterPro" id="IPR011128">
    <property type="entry name" value="G3P_DH_NAD-dep_N"/>
</dbReference>
<dbReference type="GO" id="GO:0008654">
    <property type="term" value="P:phospholipid biosynthetic process"/>
    <property type="evidence" value="ECO:0007669"/>
    <property type="project" value="UniProtKB-KW"/>
</dbReference>
<evidence type="ECO:0000256" key="14">
    <source>
        <dbReference type="PIRSR" id="PIRSR000114-1"/>
    </source>
</evidence>
<feature type="binding site" evidence="13">
    <location>
        <position position="137"/>
    </location>
    <ligand>
        <name>sn-glycerol 3-phosphate</name>
        <dbReference type="ChEBI" id="CHEBI:57597"/>
    </ligand>
</feature>
<dbReference type="Pfam" id="PF01210">
    <property type="entry name" value="NAD_Gly3P_dh_N"/>
    <property type="match status" value="1"/>
</dbReference>
<dbReference type="RefSeq" id="WP_078692756.1">
    <property type="nucleotide sequence ID" value="NZ_FUWX01000004.1"/>
</dbReference>